<dbReference type="AlphaFoldDB" id="A0A2S8F7G3"/>
<accession>A0A2S8F7G3</accession>
<dbReference type="InterPro" id="IPR023393">
    <property type="entry name" value="START-like_dom_sf"/>
</dbReference>
<organism evidence="1 2">
    <name type="scientific">Blastopirellula marina</name>
    <dbReference type="NCBI Taxonomy" id="124"/>
    <lineage>
        <taxon>Bacteria</taxon>
        <taxon>Pseudomonadati</taxon>
        <taxon>Planctomycetota</taxon>
        <taxon>Planctomycetia</taxon>
        <taxon>Pirellulales</taxon>
        <taxon>Pirellulaceae</taxon>
        <taxon>Blastopirellula</taxon>
    </lineage>
</organism>
<dbReference type="Proteomes" id="UP000240009">
    <property type="component" value="Unassembled WGS sequence"/>
</dbReference>
<protein>
    <submittedName>
        <fullName evidence="1">Polyketide cyclase</fullName>
    </submittedName>
</protein>
<dbReference type="InterPro" id="IPR019587">
    <property type="entry name" value="Polyketide_cyclase/dehydratase"/>
</dbReference>
<comment type="caution">
    <text evidence="1">The sequence shown here is derived from an EMBL/GenBank/DDBJ whole genome shotgun (WGS) entry which is preliminary data.</text>
</comment>
<dbReference type="EMBL" id="PUIA01000051">
    <property type="protein sequence ID" value="PQO28097.1"/>
    <property type="molecule type" value="Genomic_DNA"/>
</dbReference>
<name>A0A2S8F7G3_9BACT</name>
<dbReference type="CDD" id="cd07818">
    <property type="entry name" value="SRPBCC_1"/>
    <property type="match status" value="1"/>
</dbReference>
<evidence type="ECO:0000313" key="2">
    <source>
        <dbReference type="Proteomes" id="UP000240009"/>
    </source>
</evidence>
<dbReference type="SUPFAM" id="SSF55961">
    <property type="entry name" value="Bet v1-like"/>
    <property type="match status" value="1"/>
</dbReference>
<dbReference type="OrthoDB" id="9807923at2"/>
<reference evidence="1 2" key="1">
    <citation type="submission" date="2018-02" db="EMBL/GenBank/DDBJ databases">
        <title>Comparative genomes isolates from brazilian mangrove.</title>
        <authorList>
            <person name="Araujo J.E."/>
            <person name="Taketani R.G."/>
            <person name="Silva M.C.P."/>
            <person name="Loureco M.V."/>
            <person name="Andreote F.D."/>
        </authorList>
    </citation>
    <scope>NUCLEOTIDE SEQUENCE [LARGE SCALE GENOMIC DNA]</scope>
    <source>
        <strain evidence="1 2">HEX-2 MGV</strain>
    </source>
</reference>
<sequence length="184" mass="20078">MALYLLIGFVVLVVALTIVVSLRPNEFQVSRSMKIDAPPEIVFPLVNQFTAWEAWSPYEKLDPNMLKTLEGPAAGEGSVMRWSGNGKAGAGSTTIIQSEPNKSIEIDLQMTAPMACQNDVLFTFEPEGDSTIVTWSMSGKVNFMAKIFHLILNVDKMCGDQFTEGLTSLKEISEKEVATPAATS</sequence>
<dbReference type="RefSeq" id="WP_105355798.1">
    <property type="nucleotide sequence ID" value="NZ_PUIA01000051.1"/>
</dbReference>
<gene>
    <name evidence="1" type="ORF">C5Y96_16470</name>
</gene>
<proteinExistence type="predicted"/>
<evidence type="ECO:0000313" key="1">
    <source>
        <dbReference type="EMBL" id="PQO28097.1"/>
    </source>
</evidence>
<dbReference type="Gene3D" id="3.30.530.20">
    <property type="match status" value="1"/>
</dbReference>
<dbReference type="Pfam" id="PF10604">
    <property type="entry name" value="Polyketide_cyc2"/>
    <property type="match status" value="1"/>
</dbReference>